<feature type="compositionally biased region" description="Acidic residues" evidence="1">
    <location>
        <begin position="75"/>
        <end position="84"/>
    </location>
</feature>
<sequence length="137" mass="15156">MMKMKTPLINNVNINSPEEGVRCSETPSRDHFGGGCNNINHDENLNVASCQRYFTIKRYRLQRLNSAGTQPGLETSEDTADPEDGVSYASISYTKKTSRRSQVRNDDEGDSVTYSSVKVSSSADPSDLYATVDKAHK</sequence>
<dbReference type="AlphaFoldDB" id="A0A5J5CLQ0"/>
<evidence type="ECO:0000313" key="2">
    <source>
        <dbReference type="EMBL" id="KAA8582898.1"/>
    </source>
</evidence>
<comment type="caution">
    <text evidence="2">The sequence shown here is derived from an EMBL/GenBank/DDBJ whole genome shotgun (WGS) entry which is preliminary data.</text>
</comment>
<dbReference type="EMBL" id="VOFY01000018">
    <property type="protein sequence ID" value="KAA8582898.1"/>
    <property type="molecule type" value="Genomic_DNA"/>
</dbReference>
<keyword evidence="3" id="KW-1185">Reference proteome</keyword>
<gene>
    <name evidence="2" type="ORF">FQN60_015444</name>
</gene>
<protein>
    <submittedName>
        <fullName evidence="2">Uncharacterized protein</fullName>
    </submittedName>
</protein>
<accession>A0A5J5CLQ0</accession>
<reference evidence="2 3" key="1">
    <citation type="submission" date="2019-08" db="EMBL/GenBank/DDBJ databases">
        <title>A chromosome-level genome assembly, high-density linkage maps, and genome scans reveal the genomic architecture of hybrid incompatibilities underlying speciation via character displacement in darters (Percidae: Etheostominae).</title>
        <authorList>
            <person name="Moran R.L."/>
            <person name="Catchen J.M."/>
            <person name="Fuller R.C."/>
        </authorList>
    </citation>
    <scope>NUCLEOTIDE SEQUENCE [LARGE SCALE GENOMIC DNA]</scope>
    <source>
        <strain evidence="2">EspeVRDwgs_2016</strain>
        <tissue evidence="2">Muscle</tissue>
    </source>
</reference>
<proteinExistence type="predicted"/>
<organism evidence="2 3">
    <name type="scientific">Etheostoma spectabile</name>
    <name type="common">orangethroat darter</name>
    <dbReference type="NCBI Taxonomy" id="54343"/>
    <lineage>
        <taxon>Eukaryota</taxon>
        <taxon>Metazoa</taxon>
        <taxon>Chordata</taxon>
        <taxon>Craniata</taxon>
        <taxon>Vertebrata</taxon>
        <taxon>Euteleostomi</taxon>
        <taxon>Actinopterygii</taxon>
        <taxon>Neopterygii</taxon>
        <taxon>Teleostei</taxon>
        <taxon>Neoteleostei</taxon>
        <taxon>Acanthomorphata</taxon>
        <taxon>Eupercaria</taxon>
        <taxon>Perciformes</taxon>
        <taxon>Percoidei</taxon>
        <taxon>Percidae</taxon>
        <taxon>Etheostomatinae</taxon>
        <taxon>Etheostoma</taxon>
    </lineage>
</organism>
<feature type="region of interest" description="Disordered" evidence="1">
    <location>
        <begin position="65"/>
        <end position="137"/>
    </location>
</feature>
<dbReference type="Proteomes" id="UP000327493">
    <property type="component" value="Chromosome 18"/>
</dbReference>
<evidence type="ECO:0000313" key="3">
    <source>
        <dbReference type="Proteomes" id="UP000327493"/>
    </source>
</evidence>
<evidence type="ECO:0000256" key="1">
    <source>
        <dbReference type="SAM" id="MobiDB-lite"/>
    </source>
</evidence>
<name>A0A5J5CLQ0_9PERO</name>
<feature type="compositionally biased region" description="Low complexity" evidence="1">
    <location>
        <begin position="111"/>
        <end position="127"/>
    </location>
</feature>